<reference evidence="1 2" key="1">
    <citation type="journal article" date="2018" name="Sci. Rep.">
        <title>Genomic signatures of local adaptation to the degree of environmental predictability in rotifers.</title>
        <authorList>
            <person name="Franch-Gras L."/>
            <person name="Hahn C."/>
            <person name="Garcia-Roger E.M."/>
            <person name="Carmona M.J."/>
            <person name="Serra M."/>
            <person name="Gomez A."/>
        </authorList>
    </citation>
    <scope>NUCLEOTIDE SEQUENCE [LARGE SCALE GENOMIC DNA]</scope>
    <source>
        <strain evidence="1">HYR1</strain>
    </source>
</reference>
<evidence type="ECO:0000313" key="2">
    <source>
        <dbReference type="Proteomes" id="UP000276133"/>
    </source>
</evidence>
<keyword evidence="2" id="KW-1185">Reference proteome</keyword>
<dbReference type="EMBL" id="REGN01003057">
    <property type="protein sequence ID" value="RNA24719.1"/>
    <property type="molecule type" value="Genomic_DNA"/>
</dbReference>
<accession>A0A3M7RMM4</accession>
<comment type="caution">
    <text evidence="1">The sequence shown here is derived from an EMBL/GenBank/DDBJ whole genome shotgun (WGS) entry which is preliminary data.</text>
</comment>
<proteinExistence type="predicted"/>
<dbReference type="AlphaFoldDB" id="A0A3M7RMM4"/>
<name>A0A3M7RMM4_BRAPC</name>
<protein>
    <submittedName>
        <fullName evidence="1">Uncharacterized protein</fullName>
    </submittedName>
</protein>
<organism evidence="1 2">
    <name type="scientific">Brachionus plicatilis</name>
    <name type="common">Marine rotifer</name>
    <name type="synonym">Brachionus muelleri</name>
    <dbReference type="NCBI Taxonomy" id="10195"/>
    <lineage>
        <taxon>Eukaryota</taxon>
        <taxon>Metazoa</taxon>
        <taxon>Spiralia</taxon>
        <taxon>Gnathifera</taxon>
        <taxon>Rotifera</taxon>
        <taxon>Eurotatoria</taxon>
        <taxon>Monogononta</taxon>
        <taxon>Pseudotrocha</taxon>
        <taxon>Ploima</taxon>
        <taxon>Brachionidae</taxon>
        <taxon>Brachionus</taxon>
    </lineage>
</organism>
<gene>
    <name evidence="1" type="ORF">BpHYR1_013703</name>
</gene>
<dbReference type="Proteomes" id="UP000276133">
    <property type="component" value="Unassembled WGS sequence"/>
</dbReference>
<evidence type="ECO:0000313" key="1">
    <source>
        <dbReference type="EMBL" id="RNA24719.1"/>
    </source>
</evidence>
<sequence>MKLNKTNFSDTSDIIINEIGRLYVADKNNCRLQIFNETRLRGRYQKLSALKSGTEFTFNKLISLNDKPVKLASAALASVTAVSTETGFIYIINDYNEIINFLKLKNFDLNDLKNILINESGTEFISVRRSESDGGLSLKFYKIDLNYQEETAKSEFIKKMSFVRKIKLESQYYPGICLTRFNCLKFSVDLKRILVFDIVNLNLIEFDYMSGKFLKVLIKAENNMANVLDIDFSGNQLHLVCIEAEANKRFSLCSESTSDLTIDARNRFKSRKTVIVMRLEKLNFELTFQIEKKKIYFRFMMHYKLKYDFRPWTKHKLYSLDGSNILNEFFNIFYFLIFGAGPNATRCTLVHGPKACLNLRCSIIELGNTFE</sequence>